<evidence type="ECO:0000256" key="10">
    <source>
        <dbReference type="SAM" id="SignalP"/>
    </source>
</evidence>
<feature type="transmembrane region" description="Helical" evidence="9">
    <location>
        <begin position="190"/>
        <end position="208"/>
    </location>
</feature>
<dbReference type="InterPro" id="IPR007348">
    <property type="entry name" value="CopC_dom"/>
</dbReference>
<evidence type="ECO:0000256" key="8">
    <source>
        <dbReference type="ARBA" id="ARBA00023136"/>
    </source>
</evidence>
<evidence type="ECO:0000256" key="1">
    <source>
        <dbReference type="ARBA" id="ARBA00004651"/>
    </source>
</evidence>
<dbReference type="InterPro" id="IPR014755">
    <property type="entry name" value="Cu-Rt/internalin_Ig-like"/>
</dbReference>
<feature type="domain" description="Copper resistance protein D" evidence="12">
    <location>
        <begin position="313"/>
        <end position="406"/>
    </location>
</feature>
<evidence type="ECO:0000313" key="13">
    <source>
        <dbReference type="EMBL" id="GAA1654921.1"/>
    </source>
</evidence>
<sequence length="606" mass="62957">MSRLRRIGALLTIVAALVVWSPQTASAHAFLTSSSPGDGSVLTGPPTQLRLDFSETVVLAATQLDIVAENGRHYAVSNVRIEGEGGEEPSQVLAALPNLPRGAYRVSWQTLSADDLHRTAGVLVFGVGHAVTAAGLDEPKPAAGEAALRWITFLALSLALGGALMRRLVRRQGGAAAPAWAGLTRGGEMLGAYLGAAAAFALLAYQIVEAGSTDLLSGSYGVRWGLREVGFLLLVGCAFLRPSRIRASGVGLGAGLVAIGTALLGHSGAGPSLSLTKVLADALHLVSAATWAGALVFGLLIVLGRDHRPAALAVLRSFGLPAAASISVVIVTGLYLTSGVIGSVDAALVTFYGRVLLLKVGLVAVAGVLGLLNHFRLRRRSGPLLSHRTLIGEAALGLVVLGLAAVITSGQPALEPQLVKDPAAQVVPIQDARVVDLQQALAVRPNRPGQNLVLVDVFDTRRPAPAPIRHVTVSLVDADGTDSGPVPAAQLADGRWSAPVALNGTGLSRITVTVERPGLPDAVHAYHWAVGGAPVADRSVLVSTRPIRKELLMIWFVVMFLVTVGWWAATVARLRRVTARRTVQAAEVTAAEISRPRSRDSADVAG</sequence>
<evidence type="ECO:0000256" key="7">
    <source>
        <dbReference type="ARBA" id="ARBA00023008"/>
    </source>
</evidence>
<evidence type="ECO:0000256" key="2">
    <source>
        <dbReference type="ARBA" id="ARBA00022475"/>
    </source>
</evidence>
<feature type="transmembrane region" description="Helical" evidence="9">
    <location>
        <begin position="247"/>
        <end position="265"/>
    </location>
</feature>
<accession>A0ABN2FNF8</accession>
<evidence type="ECO:0000259" key="11">
    <source>
        <dbReference type="Pfam" id="PF04234"/>
    </source>
</evidence>
<dbReference type="EMBL" id="BAAANE010000009">
    <property type="protein sequence ID" value="GAA1654921.1"/>
    <property type="molecule type" value="Genomic_DNA"/>
</dbReference>
<evidence type="ECO:0000313" key="14">
    <source>
        <dbReference type="Proteomes" id="UP001501319"/>
    </source>
</evidence>
<feature type="transmembrane region" description="Helical" evidence="9">
    <location>
        <begin position="356"/>
        <end position="377"/>
    </location>
</feature>
<keyword evidence="5 10" id="KW-0732">Signal</keyword>
<dbReference type="InterPro" id="IPR032694">
    <property type="entry name" value="CopC/D"/>
</dbReference>
<keyword evidence="7" id="KW-0186">Copper</keyword>
<dbReference type="Pfam" id="PF04234">
    <property type="entry name" value="CopC"/>
    <property type="match status" value="1"/>
</dbReference>
<dbReference type="Gene3D" id="2.60.40.1220">
    <property type="match status" value="1"/>
</dbReference>
<organism evidence="13 14">
    <name type="scientific">Kribbella alba</name>
    <dbReference type="NCBI Taxonomy" id="190197"/>
    <lineage>
        <taxon>Bacteria</taxon>
        <taxon>Bacillati</taxon>
        <taxon>Actinomycetota</taxon>
        <taxon>Actinomycetes</taxon>
        <taxon>Propionibacteriales</taxon>
        <taxon>Kribbellaceae</taxon>
        <taxon>Kribbella</taxon>
    </lineage>
</organism>
<dbReference type="Pfam" id="PF05425">
    <property type="entry name" value="CopD"/>
    <property type="match status" value="1"/>
</dbReference>
<evidence type="ECO:0008006" key="15">
    <source>
        <dbReference type="Google" id="ProtNLM"/>
    </source>
</evidence>
<keyword evidence="4" id="KW-0479">Metal-binding</keyword>
<dbReference type="PANTHER" id="PTHR34820:SF4">
    <property type="entry name" value="INNER MEMBRANE PROTEIN YEBZ"/>
    <property type="match status" value="1"/>
</dbReference>
<feature type="transmembrane region" description="Helical" evidence="9">
    <location>
        <begin position="220"/>
        <end position="240"/>
    </location>
</feature>
<name>A0ABN2FNF8_9ACTN</name>
<comment type="subcellular location">
    <subcellularLocation>
        <location evidence="1">Cell membrane</location>
        <topology evidence="1">Multi-pass membrane protein</topology>
    </subcellularLocation>
</comment>
<dbReference type="RefSeq" id="WP_344115009.1">
    <property type="nucleotide sequence ID" value="NZ_BAAANE010000009.1"/>
</dbReference>
<feature type="transmembrane region" description="Helical" evidence="9">
    <location>
        <begin position="285"/>
        <end position="303"/>
    </location>
</feature>
<reference evidence="14" key="1">
    <citation type="journal article" date="2019" name="Int. J. Syst. Evol. Microbiol.">
        <title>The Global Catalogue of Microorganisms (GCM) 10K type strain sequencing project: providing services to taxonomists for standard genome sequencing and annotation.</title>
        <authorList>
            <consortium name="The Broad Institute Genomics Platform"/>
            <consortium name="The Broad Institute Genome Sequencing Center for Infectious Disease"/>
            <person name="Wu L."/>
            <person name="Ma J."/>
        </authorList>
    </citation>
    <scope>NUCLEOTIDE SEQUENCE [LARGE SCALE GENOMIC DNA]</scope>
    <source>
        <strain evidence="14">JCM 14306</strain>
    </source>
</reference>
<feature type="domain" description="CopC" evidence="11">
    <location>
        <begin position="28"/>
        <end position="127"/>
    </location>
</feature>
<evidence type="ECO:0000256" key="4">
    <source>
        <dbReference type="ARBA" id="ARBA00022723"/>
    </source>
</evidence>
<dbReference type="SUPFAM" id="SSF81296">
    <property type="entry name" value="E set domains"/>
    <property type="match status" value="1"/>
</dbReference>
<feature type="transmembrane region" description="Helical" evidence="9">
    <location>
        <begin position="552"/>
        <end position="572"/>
    </location>
</feature>
<gene>
    <name evidence="13" type="ORF">GCM10009744_54230</name>
</gene>
<evidence type="ECO:0000256" key="3">
    <source>
        <dbReference type="ARBA" id="ARBA00022692"/>
    </source>
</evidence>
<dbReference type="InterPro" id="IPR014756">
    <property type="entry name" value="Ig_E-set"/>
</dbReference>
<keyword evidence="8 9" id="KW-0472">Membrane</keyword>
<feature type="transmembrane region" description="Helical" evidence="9">
    <location>
        <begin position="147"/>
        <end position="169"/>
    </location>
</feature>
<evidence type="ECO:0000259" key="12">
    <source>
        <dbReference type="Pfam" id="PF05425"/>
    </source>
</evidence>
<keyword evidence="6 9" id="KW-1133">Transmembrane helix</keyword>
<feature type="transmembrane region" description="Helical" evidence="9">
    <location>
        <begin position="389"/>
        <end position="407"/>
    </location>
</feature>
<keyword evidence="2" id="KW-1003">Cell membrane</keyword>
<comment type="caution">
    <text evidence="13">The sequence shown here is derived from an EMBL/GenBank/DDBJ whole genome shotgun (WGS) entry which is preliminary data.</text>
</comment>
<dbReference type="PANTHER" id="PTHR34820">
    <property type="entry name" value="INNER MEMBRANE PROTEIN YEBZ"/>
    <property type="match status" value="1"/>
</dbReference>
<proteinExistence type="predicted"/>
<feature type="chain" id="PRO_5046609225" description="Copper resistance protein CopC" evidence="10">
    <location>
        <begin position="28"/>
        <end position="606"/>
    </location>
</feature>
<protein>
    <recommendedName>
        <fullName evidence="15">Copper resistance protein CopC</fullName>
    </recommendedName>
</protein>
<keyword evidence="3 9" id="KW-0812">Transmembrane</keyword>
<dbReference type="Proteomes" id="UP001501319">
    <property type="component" value="Unassembled WGS sequence"/>
</dbReference>
<feature type="transmembrane region" description="Helical" evidence="9">
    <location>
        <begin position="315"/>
        <end position="336"/>
    </location>
</feature>
<evidence type="ECO:0000256" key="5">
    <source>
        <dbReference type="ARBA" id="ARBA00022729"/>
    </source>
</evidence>
<dbReference type="InterPro" id="IPR008457">
    <property type="entry name" value="Cu-R_CopD_dom"/>
</dbReference>
<evidence type="ECO:0000256" key="6">
    <source>
        <dbReference type="ARBA" id="ARBA00022989"/>
    </source>
</evidence>
<feature type="signal peptide" evidence="10">
    <location>
        <begin position="1"/>
        <end position="27"/>
    </location>
</feature>
<evidence type="ECO:0000256" key="9">
    <source>
        <dbReference type="SAM" id="Phobius"/>
    </source>
</evidence>
<keyword evidence="14" id="KW-1185">Reference proteome</keyword>